<dbReference type="Proteomes" id="UP000244911">
    <property type="component" value="Unassembled WGS sequence"/>
</dbReference>
<dbReference type="AlphaFoldDB" id="A0A2R8ASM2"/>
<proteinExistence type="predicted"/>
<evidence type="ECO:0000313" key="2">
    <source>
        <dbReference type="Proteomes" id="UP000244911"/>
    </source>
</evidence>
<sequence>MWLFLFNSHSAHKKAPPPVLGKAAKISNPPPPQLLMGGEITTTTQISTPARRFKSRCHGVRITPIRGRGRKDPNLLLIRKFVRTADLRCVRQQGRLCGTKRTCAHAAIADAAYFCICGRDKSAPLFPPPDRSLASIIFAQAETAPSLQVCQTNETKTQICSNLDTTASPIASGDDSLTKCSPKTMGTTLVF</sequence>
<reference evidence="1 2" key="1">
    <citation type="submission" date="2018-03" db="EMBL/GenBank/DDBJ databases">
        <authorList>
            <person name="Keele B.F."/>
        </authorList>
    </citation>
    <scope>NUCLEOTIDE SEQUENCE [LARGE SCALE GENOMIC DNA]</scope>
    <source>
        <strain evidence="1 2">CECT 8811</strain>
    </source>
</reference>
<accession>A0A2R8ASM2</accession>
<evidence type="ECO:0000313" key="1">
    <source>
        <dbReference type="EMBL" id="SPF78867.1"/>
    </source>
</evidence>
<dbReference type="EMBL" id="OMOI01000002">
    <property type="protein sequence ID" value="SPF78867.1"/>
    <property type="molecule type" value="Genomic_DNA"/>
</dbReference>
<keyword evidence="2" id="KW-1185">Reference proteome</keyword>
<organism evidence="1 2">
    <name type="scientific">Aliiroseovarius pelagivivens</name>
    <dbReference type="NCBI Taxonomy" id="1639690"/>
    <lineage>
        <taxon>Bacteria</taxon>
        <taxon>Pseudomonadati</taxon>
        <taxon>Pseudomonadota</taxon>
        <taxon>Alphaproteobacteria</taxon>
        <taxon>Rhodobacterales</taxon>
        <taxon>Paracoccaceae</taxon>
        <taxon>Aliiroseovarius</taxon>
    </lineage>
</organism>
<name>A0A2R8ASM2_9RHOB</name>
<gene>
    <name evidence="1" type="ORF">ALP8811_02799</name>
</gene>
<protein>
    <submittedName>
        <fullName evidence="1">Uncharacterized protein</fullName>
    </submittedName>
</protein>